<dbReference type="EMBL" id="UZAJ01009123">
    <property type="protein sequence ID" value="VDO54621.1"/>
    <property type="molecule type" value="Genomic_DNA"/>
</dbReference>
<dbReference type="WBParaSite" id="OFLC_0000821801-mRNA-1">
    <property type="protein sequence ID" value="OFLC_0000821801-mRNA-1"/>
    <property type="gene ID" value="OFLC_0000821801"/>
</dbReference>
<protein>
    <submittedName>
        <fullName evidence="2 4">Uncharacterized protein</fullName>
    </submittedName>
</protein>
<name>A0A183HL57_9BILA</name>
<accession>A0A183HL57</accession>
<reference evidence="2 3" key="2">
    <citation type="submission" date="2018-11" db="EMBL/GenBank/DDBJ databases">
        <authorList>
            <consortium name="Pathogen Informatics"/>
        </authorList>
    </citation>
    <scope>NUCLEOTIDE SEQUENCE [LARGE SCALE GENOMIC DNA]</scope>
</reference>
<evidence type="ECO:0000313" key="4">
    <source>
        <dbReference type="WBParaSite" id="OFLC_0000821801-mRNA-1"/>
    </source>
</evidence>
<evidence type="ECO:0000256" key="1">
    <source>
        <dbReference type="SAM" id="SignalP"/>
    </source>
</evidence>
<keyword evidence="1" id="KW-0732">Signal</keyword>
<gene>
    <name evidence="2" type="ORF">OFLC_LOCUS8219</name>
</gene>
<keyword evidence="3" id="KW-1185">Reference proteome</keyword>
<evidence type="ECO:0000313" key="2">
    <source>
        <dbReference type="EMBL" id="VDO54621.1"/>
    </source>
</evidence>
<reference evidence="4" key="1">
    <citation type="submission" date="2016-06" db="UniProtKB">
        <authorList>
            <consortium name="WormBaseParasite"/>
        </authorList>
    </citation>
    <scope>IDENTIFICATION</scope>
</reference>
<sequence>MKRNDGFNFKNLFISIAFLLMSFCDGERILNESCKCLSKSACKSACLNGPQKLIINHSIQKRGIDYEEVEIIDERKCNSKSLQNIMLQDKI</sequence>
<feature type="chain" id="PRO_5044552560" evidence="1">
    <location>
        <begin position="27"/>
        <end position="91"/>
    </location>
</feature>
<dbReference type="AlphaFoldDB" id="A0A183HL57"/>
<organism evidence="4">
    <name type="scientific">Onchocerca flexuosa</name>
    <dbReference type="NCBI Taxonomy" id="387005"/>
    <lineage>
        <taxon>Eukaryota</taxon>
        <taxon>Metazoa</taxon>
        <taxon>Ecdysozoa</taxon>
        <taxon>Nematoda</taxon>
        <taxon>Chromadorea</taxon>
        <taxon>Rhabditida</taxon>
        <taxon>Spirurina</taxon>
        <taxon>Spiruromorpha</taxon>
        <taxon>Filarioidea</taxon>
        <taxon>Onchocercidae</taxon>
        <taxon>Onchocerca</taxon>
    </lineage>
</organism>
<feature type="signal peptide" evidence="1">
    <location>
        <begin position="1"/>
        <end position="26"/>
    </location>
</feature>
<dbReference type="Proteomes" id="UP000267606">
    <property type="component" value="Unassembled WGS sequence"/>
</dbReference>
<proteinExistence type="predicted"/>
<evidence type="ECO:0000313" key="3">
    <source>
        <dbReference type="Proteomes" id="UP000267606"/>
    </source>
</evidence>